<name>A0ABS4JHZ3_9BACL</name>
<dbReference type="SUPFAM" id="SSF48498">
    <property type="entry name" value="Tetracyclin repressor-like, C-terminal domain"/>
    <property type="match status" value="1"/>
</dbReference>
<feature type="DNA-binding region" description="H-T-H motif" evidence="2">
    <location>
        <begin position="24"/>
        <end position="43"/>
    </location>
</feature>
<dbReference type="PANTHER" id="PTHR43479">
    <property type="entry name" value="ACREF/ENVCD OPERON REPRESSOR-RELATED"/>
    <property type="match status" value="1"/>
</dbReference>
<evidence type="ECO:0000313" key="5">
    <source>
        <dbReference type="Proteomes" id="UP001519288"/>
    </source>
</evidence>
<evidence type="ECO:0000313" key="4">
    <source>
        <dbReference type="EMBL" id="MBP2001317.1"/>
    </source>
</evidence>
<dbReference type="Proteomes" id="UP001519288">
    <property type="component" value="Unassembled WGS sequence"/>
</dbReference>
<protein>
    <submittedName>
        <fullName evidence="4">TetR/AcrR family fatty acid metabolism transcriptional regulator</fullName>
    </submittedName>
</protein>
<evidence type="ECO:0000256" key="1">
    <source>
        <dbReference type="ARBA" id="ARBA00023125"/>
    </source>
</evidence>
<dbReference type="InterPro" id="IPR036271">
    <property type="entry name" value="Tet_transcr_reg_TetR-rel_C_sf"/>
</dbReference>
<dbReference type="PRINTS" id="PR00455">
    <property type="entry name" value="HTHTETR"/>
</dbReference>
<keyword evidence="1 2" id="KW-0238">DNA-binding</keyword>
<dbReference type="InterPro" id="IPR001647">
    <property type="entry name" value="HTH_TetR"/>
</dbReference>
<dbReference type="SUPFAM" id="SSF46689">
    <property type="entry name" value="Homeodomain-like"/>
    <property type="match status" value="1"/>
</dbReference>
<dbReference type="EMBL" id="JAGGLD010000003">
    <property type="protein sequence ID" value="MBP2001317.1"/>
    <property type="molecule type" value="Genomic_DNA"/>
</dbReference>
<dbReference type="Gene3D" id="1.10.357.10">
    <property type="entry name" value="Tetracycline Repressor, domain 2"/>
    <property type="match status" value="1"/>
</dbReference>
<dbReference type="InterPro" id="IPR009057">
    <property type="entry name" value="Homeodomain-like_sf"/>
</dbReference>
<sequence>MDKFHTILDAAYAHFGAKGFYDTKISEIAETAGIAKGTVYLYFKSKEQLFAAVSKRDFDTFLEHLEEGLAAKQSLEDQLRFIAKHHLEYYYDRKDHTKLFFMAPNNDPELMKMMEHFLQSYMNRVFSVMKEGGIKEPMLHAKSYIGMLDRLKMDILFNHEFTRENLEKDIHFVSHLFIHGCAIPE</sequence>
<organism evidence="4 5">
    <name type="scientific">Paenibacillus shirakamiensis</name>
    <dbReference type="NCBI Taxonomy" id="1265935"/>
    <lineage>
        <taxon>Bacteria</taxon>
        <taxon>Bacillati</taxon>
        <taxon>Bacillota</taxon>
        <taxon>Bacilli</taxon>
        <taxon>Bacillales</taxon>
        <taxon>Paenibacillaceae</taxon>
        <taxon>Paenibacillus</taxon>
    </lineage>
</organism>
<dbReference type="PANTHER" id="PTHR43479:SF11">
    <property type="entry name" value="ACREF_ENVCD OPERON REPRESSOR-RELATED"/>
    <property type="match status" value="1"/>
</dbReference>
<feature type="domain" description="HTH tetR-type" evidence="3">
    <location>
        <begin position="1"/>
        <end position="61"/>
    </location>
</feature>
<proteinExistence type="predicted"/>
<dbReference type="PROSITE" id="PS50977">
    <property type="entry name" value="HTH_TETR_2"/>
    <property type="match status" value="1"/>
</dbReference>
<accession>A0ABS4JHZ3</accession>
<evidence type="ECO:0000256" key="2">
    <source>
        <dbReference type="PROSITE-ProRule" id="PRU00335"/>
    </source>
</evidence>
<dbReference type="Pfam" id="PF00440">
    <property type="entry name" value="TetR_N"/>
    <property type="match status" value="1"/>
</dbReference>
<reference evidence="4 5" key="1">
    <citation type="submission" date="2021-03" db="EMBL/GenBank/DDBJ databases">
        <title>Genomic Encyclopedia of Type Strains, Phase IV (KMG-IV): sequencing the most valuable type-strain genomes for metagenomic binning, comparative biology and taxonomic classification.</title>
        <authorList>
            <person name="Goeker M."/>
        </authorList>
    </citation>
    <scope>NUCLEOTIDE SEQUENCE [LARGE SCALE GENOMIC DNA]</scope>
    <source>
        <strain evidence="4 5">DSM 26806</strain>
    </source>
</reference>
<evidence type="ECO:0000259" key="3">
    <source>
        <dbReference type="PROSITE" id="PS50977"/>
    </source>
</evidence>
<dbReference type="InterPro" id="IPR050624">
    <property type="entry name" value="HTH-type_Tx_Regulator"/>
</dbReference>
<dbReference type="RefSeq" id="WP_209862400.1">
    <property type="nucleotide sequence ID" value="NZ_JAGGLD010000003.1"/>
</dbReference>
<dbReference type="Gene3D" id="1.10.10.60">
    <property type="entry name" value="Homeodomain-like"/>
    <property type="match status" value="1"/>
</dbReference>
<keyword evidence="5" id="KW-1185">Reference proteome</keyword>
<gene>
    <name evidence="4" type="ORF">J2Z69_002360</name>
</gene>
<comment type="caution">
    <text evidence="4">The sequence shown here is derived from an EMBL/GenBank/DDBJ whole genome shotgun (WGS) entry which is preliminary data.</text>
</comment>